<dbReference type="PRINTS" id="PR00411">
    <property type="entry name" value="PNDRDTASEI"/>
</dbReference>
<comment type="similarity">
    <text evidence="2">Belongs to the class-I pyridine nucleotide-disulfide oxidoreductase family.</text>
</comment>
<dbReference type="Gene3D" id="3.30.390.30">
    <property type="match status" value="1"/>
</dbReference>
<keyword evidence="5" id="KW-0520">NAD</keyword>
<gene>
    <name evidence="8" type="ORF">GCM10010466_27590</name>
</gene>
<reference evidence="9" key="1">
    <citation type="journal article" date="2019" name="Int. J. Syst. Evol. Microbiol.">
        <title>The Global Catalogue of Microorganisms (GCM) 10K type strain sequencing project: providing services to taxonomists for standard genome sequencing and annotation.</title>
        <authorList>
            <consortium name="The Broad Institute Genomics Platform"/>
            <consortium name="The Broad Institute Genome Sequencing Center for Infectious Disease"/>
            <person name="Wu L."/>
            <person name="Ma J."/>
        </authorList>
    </citation>
    <scope>NUCLEOTIDE SEQUENCE [LARGE SCALE GENOMIC DNA]</scope>
    <source>
        <strain evidence="9">JCM 9373</strain>
    </source>
</reference>
<dbReference type="InterPro" id="IPR004099">
    <property type="entry name" value="Pyr_nucl-diS_OxRdtase_dimer"/>
</dbReference>
<dbReference type="SUPFAM" id="SSF51905">
    <property type="entry name" value="FAD/NAD(P)-binding domain"/>
    <property type="match status" value="1"/>
</dbReference>
<dbReference type="PANTHER" id="PTHR22912">
    <property type="entry name" value="DISULFIDE OXIDOREDUCTASE"/>
    <property type="match status" value="1"/>
</dbReference>
<evidence type="ECO:0000256" key="4">
    <source>
        <dbReference type="ARBA" id="ARBA00022827"/>
    </source>
</evidence>
<dbReference type="InterPro" id="IPR016156">
    <property type="entry name" value="FAD/NAD-linked_Rdtase_dimer_sf"/>
</dbReference>
<dbReference type="InterPro" id="IPR050151">
    <property type="entry name" value="Class-I_Pyr_Nuc-Dis_Oxidored"/>
</dbReference>
<dbReference type="Proteomes" id="UP001500320">
    <property type="component" value="Unassembled WGS sequence"/>
</dbReference>
<evidence type="ECO:0000259" key="7">
    <source>
        <dbReference type="Pfam" id="PF07992"/>
    </source>
</evidence>
<proteinExistence type="inferred from homology"/>
<evidence type="ECO:0000259" key="6">
    <source>
        <dbReference type="Pfam" id="PF02852"/>
    </source>
</evidence>
<feature type="domain" description="FAD/NAD(P)-binding" evidence="7">
    <location>
        <begin position="5"/>
        <end position="320"/>
    </location>
</feature>
<comment type="caution">
    <text evidence="8">The sequence shown here is derived from an EMBL/GenBank/DDBJ whole genome shotgun (WGS) entry which is preliminary data.</text>
</comment>
<evidence type="ECO:0000256" key="3">
    <source>
        <dbReference type="ARBA" id="ARBA00022630"/>
    </source>
</evidence>
<dbReference type="InterPro" id="IPR036188">
    <property type="entry name" value="FAD/NAD-bd_sf"/>
</dbReference>
<dbReference type="Pfam" id="PF07992">
    <property type="entry name" value="Pyr_redox_2"/>
    <property type="match status" value="1"/>
</dbReference>
<name>A0ABP6N3F8_9ACTN</name>
<protein>
    <submittedName>
        <fullName evidence="8">NAD(P)/FAD-dependent oxidoreductase</fullName>
    </submittedName>
</protein>
<feature type="domain" description="Pyridine nucleotide-disulphide oxidoreductase dimerisation" evidence="6">
    <location>
        <begin position="356"/>
        <end position="461"/>
    </location>
</feature>
<comment type="cofactor">
    <cofactor evidence="1">
        <name>FAD</name>
        <dbReference type="ChEBI" id="CHEBI:57692"/>
    </cofactor>
</comment>
<evidence type="ECO:0000313" key="8">
    <source>
        <dbReference type="EMBL" id="GAA3135243.1"/>
    </source>
</evidence>
<accession>A0ABP6N3F8</accession>
<dbReference type="InterPro" id="IPR023753">
    <property type="entry name" value="FAD/NAD-binding_dom"/>
</dbReference>
<organism evidence="8 9">
    <name type="scientific">Planomonospora alba</name>
    <dbReference type="NCBI Taxonomy" id="161354"/>
    <lineage>
        <taxon>Bacteria</taxon>
        <taxon>Bacillati</taxon>
        <taxon>Actinomycetota</taxon>
        <taxon>Actinomycetes</taxon>
        <taxon>Streptosporangiales</taxon>
        <taxon>Streptosporangiaceae</taxon>
        <taxon>Planomonospora</taxon>
    </lineage>
</organism>
<sequence>MADEFDVIVIGAGPAGENVADRVVRGGLSAAVVEAELAGGECSYWACVPSKALLRPVELAAEARRAPGLTVGPVDTAAVLARRDEAVSRFDDGGQVRWIEGVPAEFVRGRGRLDGPGRVAVDLPGGGSRTLTARHAVVLATGSRAVVPPVPGLAEARPWGSREATAAKAVPARLAVLGGGVVACEMAQALHGLGARETTVLVRGDRLLGRMEPFASALVADSFAASGIGVRTGAEAVRVERPEPGGPVTVHLASGPPVEADELLVATGRRAATDGLGLETVGLPGDRPVEVDDSMRAVGADGGRLYAVGDVNGRALLTHMGKYQARVCGDVIAARAKGEPDDLPALRDAAGGYGAPQVVFTDPQVCSVGRTEARARAEGFPVRAVEYDLGAVTGAYLLGDGYRGRAKAVVDAERRVLLGVTFAGPGAAELLHAATIAVTAEVPLDRLWHAVPSFPTVSEVWLRLLEAYGL</sequence>
<evidence type="ECO:0000256" key="1">
    <source>
        <dbReference type="ARBA" id="ARBA00001974"/>
    </source>
</evidence>
<dbReference type="PIRSF" id="PIRSF000350">
    <property type="entry name" value="Mercury_reductase_MerA"/>
    <property type="match status" value="1"/>
</dbReference>
<evidence type="ECO:0000256" key="5">
    <source>
        <dbReference type="ARBA" id="ARBA00023027"/>
    </source>
</evidence>
<dbReference type="SUPFAM" id="SSF55424">
    <property type="entry name" value="FAD/NAD-linked reductases, dimerisation (C-terminal) domain"/>
    <property type="match status" value="1"/>
</dbReference>
<dbReference type="InterPro" id="IPR001100">
    <property type="entry name" value="Pyr_nuc-diS_OxRdtase"/>
</dbReference>
<dbReference type="RefSeq" id="WP_344859422.1">
    <property type="nucleotide sequence ID" value="NZ_BAAAUT010000019.1"/>
</dbReference>
<dbReference type="EMBL" id="BAAAUT010000019">
    <property type="protein sequence ID" value="GAA3135243.1"/>
    <property type="molecule type" value="Genomic_DNA"/>
</dbReference>
<keyword evidence="3" id="KW-0285">Flavoprotein</keyword>
<dbReference type="PANTHER" id="PTHR22912:SF151">
    <property type="entry name" value="DIHYDROLIPOYL DEHYDROGENASE, MITOCHONDRIAL"/>
    <property type="match status" value="1"/>
</dbReference>
<keyword evidence="4" id="KW-0274">FAD</keyword>
<keyword evidence="9" id="KW-1185">Reference proteome</keyword>
<dbReference type="Gene3D" id="3.50.50.60">
    <property type="entry name" value="FAD/NAD(P)-binding domain"/>
    <property type="match status" value="2"/>
</dbReference>
<dbReference type="Pfam" id="PF02852">
    <property type="entry name" value="Pyr_redox_dim"/>
    <property type="match status" value="1"/>
</dbReference>
<evidence type="ECO:0000313" key="9">
    <source>
        <dbReference type="Proteomes" id="UP001500320"/>
    </source>
</evidence>
<evidence type="ECO:0000256" key="2">
    <source>
        <dbReference type="ARBA" id="ARBA00007532"/>
    </source>
</evidence>
<dbReference type="PRINTS" id="PR00368">
    <property type="entry name" value="FADPNR"/>
</dbReference>